<comment type="caution">
    <text evidence="3">The sequence shown here is derived from an EMBL/GenBank/DDBJ whole genome shotgun (WGS) entry which is preliminary data.</text>
</comment>
<reference evidence="3 4" key="1">
    <citation type="submission" date="2019-10" db="EMBL/GenBank/DDBJ databases">
        <title>A soil myxobacterium in the family Polyangiaceae.</title>
        <authorList>
            <person name="Li Y."/>
            <person name="Wang J."/>
        </authorList>
    </citation>
    <scope>NUCLEOTIDE SEQUENCE [LARGE SCALE GENOMIC DNA]</scope>
    <source>
        <strain evidence="3 4">DSM 14734</strain>
    </source>
</reference>
<dbReference type="RefSeq" id="WP_153822781.1">
    <property type="nucleotide sequence ID" value="NZ_WJIE01000009.1"/>
</dbReference>
<feature type="region of interest" description="Disordered" evidence="1">
    <location>
        <begin position="31"/>
        <end position="51"/>
    </location>
</feature>
<evidence type="ECO:0000256" key="2">
    <source>
        <dbReference type="SAM" id="SignalP"/>
    </source>
</evidence>
<sequence>MRSWNTPAAFVLAAALPLGCAGRAALDPTLGDEDAGADASVPPIEASPPPAAARADKLDLLLVVDNSRNLDAAQGLLVETLPYLLDRLTRPACVNGFGTIVSETESVDEPCPIGVRDFAPVTDIHIGVISTSIGGHGADICSPTSATFDPTANDRARLLSRAASGGAVPTWQNKGFLAWDPAQVMDPPGDADLGSFGAKLAEMVGGVGTKGCGYEAQLESIYRFLVDPEPYLDITVDGNKAVPSGVDDVLLQQRADFLRPDSLVAVLLLTDEDDCSTRDGGQYYVVNQAVGADGKPFRMPRARSVCAASPDDPCCVSCAQTTPAGCVPAESDPACATPAEPLEDPINLRCFDQKRRFGIDFLYPISRYVDGFGSKVVANRAGELVVNPLYEGGRPSELVFFAGILGVPWQDVAVDPKALATGVRPAMEIDWRLVLGDPETGEPPADPLMLPSIDPREGFHPLTGAPVAPPSASSALENPINGHERVIEGRDDLQYACIYPLRVPKACMGQPDCECAGVDAPTNPLCQNPDGSYGATQRFARAVPATRPLAVMKELGTQAVVASICADKVGSPAQPTFGYRPAVDVLLRSIRRRLASPDG</sequence>
<keyword evidence="2" id="KW-0732">Signal</keyword>
<dbReference type="AlphaFoldDB" id="A0A6N7PVP4"/>
<gene>
    <name evidence="3" type="ORF">GF068_29325</name>
</gene>
<evidence type="ECO:0000313" key="4">
    <source>
        <dbReference type="Proteomes" id="UP000440224"/>
    </source>
</evidence>
<keyword evidence="4" id="KW-1185">Reference proteome</keyword>
<dbReference type="OrthoDB" id="5481512at2"/>
<accession>A0A6N7PVP4</accession>
<evidence type="ECO:0000313" key="3">
    <source>
        <dbReference type="EMBL" id="MRG95989.1"/>
    </source>
</evidence>
<name>A0A6N7PVP4_9BACT</name>
<protein>
    <recommendedName>
        <fullName evidence="5">VWA domain-containing protein</fullName>
    </recommendedName>
</protein>
<dbReference type="Proteomes" id="UP000440224">
    <property type="component" value="Unassembled WGS sequence"/>
</dbReference>
<evidence type="ECO:0000256" key="1">
    <source>
        <dbReference type="SAM" id="MobiDB-lite"/>
    </source>
</evidence>
<feature type="signal peptide" evidence="2">
    <location>
        <begin position="1"/>
        <end position="20"/>
    </location>
</feature>
<proteinExistence type="predicted"/>
<dbReference type="EMBL" id="WJIE01000009">
    <property type="protein sequence ID" value="MRG95989.1"/>
    <property type="molecule type" value="Genomic_DNA"/>
</dbReference>
<evidence type="ECO:0008006" key="5">
    <source>
        <dbReference type="Google" id="ProtNLM"/>
    </source>
</evidence>
<organism evidence="3 4">
    <name type="scientific">Polyangium spumosum</name>
    <dbReference type="NCBI Taxonomy" id="889282"/>
    <lineage>
        <taxon>Bacteria</taxon>
        <taxon>Pseudomonadati</taxon>
        <taxon>Myxococcota</taxon>
        <taxon>Polyangia</taxon>
        <taxon>Polyangiales</taxon>
        <taxon>Polyangiaceae</taxon>
        <taxon>Polyangium</taxon>
    </lineage>
</organism>
<feature type="chain" id="PRO_5026949470" description="VWA domain-containing protein" evidence="2">
    <location>
        <begin position="21"/>
        <end position="599"/>
    </location>
</feature>